<organism evidence="1 2">
    <name type="scientific">Chitinophaga skermanii</name>
    <dbReference type="NCBI Taxonomy" id="331697"/>
    <lineage>
        <taxon>Bacteria</taxon>
        <taxon>Pseudomonadati</taxon>
        <taxon>Bacteroidota</taxon>
        <taxon>Chitinophagia</taxon>
        <taxon>Chitinophagales</taxon>
        <taxon>Chitinophagaceae</taxon>
        <taxon>Chitinophaga</taxon>
    </lineage>
</organism>
<evidence type="ECO:0000313" key="1">
    <source>
        <dbReference type="EMBL" id="RAJ01603.1"/>
    </source>
</evidence>
<dbReference type="InterPro" id="IPR021215">
    <property type="entry name" value="DUF2752"/>
</dbReference>
<dbReference type="OrthoDB" id="1525013at2"/>
<reference evidence="1 2" key="1">
    <citation type="submission" date="2018-06" db="EMBL/GenBank/DDBJ databases">
        <title>Genomic Encyclopedia of Archaeal and Bacterial Type Strains, Phase II (KMG-II): from individual species to whole genera.</title>
        <authorList>
            <person name="Goeker M."/>
        </authorList>
    </citation>
    <scope>NUCLEOTIDE SEQUENCE [LARGE SCALE GENOMIC DNA]</scope>
    <source>
        <strain evidence="1 2">DSM 23857</strain>
    </source>
</reference>
<dbReference type="RefSeq" id="WP_111599239.1">
    <property type="nucleotide sequence ID" value="NZ_QLLL01000007.1"/>
</dbReference>
<evidence type="ECO:0000313" key="2">
    <source>
        <dbReference type="Proteomes" id="UP000249547"/>
    </source>
</evidence>
<gene>
    <name evidence="1" type="ORF">LX64_03820</name>
</gene>
<keyword evidence="2" id="KW-1185">Reference proteome</keyword>
<accession>A0A327QE99</accession>
<dbReference type="Proteomes" id="UP000249547">
    <property type="component" value="Unassembled WGS sequence"/>
</dbReference>
<dbReference type="EMBL" id="QLLL01000007">
    <property type="protein sequence ID" value="RAJ01603.1"/>
    <property type="molecule type" value="Genomic_DNA"/>
</dbReference>
<dbReference type="AlphaFoldDB" id="A0A327QE99"/>
<protein>
    <submittedName>
        <fullName evidence="1">Uncharacterized protein DUF2752</fullName>
    </submittedName>
</protein>
<dbReference type="Pfam" id="PF10825">
    <property type="entry name" value="DUF2752"/>
    <property type="match status" value="1"/>
</dbReference>
<sequence length="102" mass="11374">MYKIISRIQPELCLWVFGIAALAITDPYTEGMSLCLAKFIGLPWCPGCGFGHAIGFIFRGEIALSIQAHPLGIPLLAILLYRIFQLSNIQIQQFSAPKPRRQ</sequence>
<proteinExistence type="predicted"/>
<comment type="caution">
    <text evidence="1">The sequence shown here is derived from an EMBL/GenBank/DDBJ whole genome shotgun (WGS) entry which is preliminary data.</text>
</comment>
<name>A0A327QE99_9BACT</name>